<dbReference type="SUPFAM" id="SSF53474">
    <property type="entry name" value="alpha/beta-Hydrolases"/>
    <property type="match status" value="1"/>
</dbReference>
<sequence length="198" mass="22399">MYRGIFLLFACTCTVESQYGDIIVKYLNGGFRNNTSEDFISTILEDLVGPHEFLPSQSFLSTISKILCKPGSSLPLFICENMLFALAGYNPQMNITLLPIIMSHVPAGCSTKEFIHLGQEMRSDYELKNITTPVYLIYSQNDWLVTEKNTMRLCNELGVTCRGTIMVSDFSFNHLDFVYGVNAPKLVYSKIISIFDRN</sequence>
<feature type="chain" id="PRO_5025058868" evidence="1">
    <location>
        <begin position="18"/>
        <end position="198"/>
    </location>
</feature>
<dbReference type="Proteomes" id="UP000410492">
    <property type="component" value="Unassembled WGS sequence"/>
</dbReference>
<proteinExistence type="predicted"/>
<evidence type="ECO:0000313" key="2">
    <source>
        <dbReference type="EMBL" id="VEN59466.1"/>
    </source>
</evidence>
<dbReference type="AlphaFoldDB" id="A0A653DGY5"/>
<dbReference type="PANTHER" id="PTHR11005">
    <property type="entry name" value="LYSOSOMAL ACID LIPASE-RELATED"/>
    <property type="match status" value="1"/>
</dbReference>
<feature type="signal peptide" evidence="1">
    <location>
        <begin position="1"/>
        <end position="17"/>
    </location>
</feature>
<dbReference type="EMBL" id="CAACVG010012034">
    <property type="protein sequence ID" value="VEN59466.1"/>
    <property type="molecule type" value="Genomic_DNA"/>
</dbReference>
<dbReference type="OrthoDB" id="9974421at2759"/>
<evidence type="ECO:0000313" key="3">
    <source>
        <dbReference type="Proteomes" id="UP000410492"/>
    </source>
</evidence>
<evidence type="ECO:0000256" key="1">
    <source>
        <dbReference type="SAM" id="SignalP"/>
    </source>
</evidence>
<organism evidence="2 3">
    <name type="scientific">Callosobruchus maculatus</name>
    <name type="common">Southern cowpea weevil</name>
    <name type="synonym">Pulse bruchid</name>
    <dbReference type="NCBI Taxonomy" id="64391"/>
    <lineage>
        <taxon>Eukaryota</taxon>
        <taxon>Metazoa</taxon>
        <taxon>Ecdysozoa</taxon>
        <taxon>Arthropoda</taxon>
        <taxon>Hexapoda</taxon>
        <taxon>Insecta</taxon>
        <taxon>Pterygota</taxon>
        <taxon>Neoptera</taxon>
        <taxon>Endopterygota</taxon>
        <taxon>Coleoptera</taxon>
        <taxon>Polyphaga</taxon>
        <taxon>Cucujiformia</taxon>
        <taxon>Chrysomeloidea</taxon>
        <taxon>Chrysomelidae</taxon>
        <taxon>Bruchinae</taxon>
        <taxon>Bruchini</taxon>
        <taxon>Callosobruchus</taxon>
    </lineage>
</organism>
<reference evidence="2 3" key="1">
    <citation type="submission" date="2019-01" db="EMBL/GenBank/DDBJ databases">
        <authorList>
            <person name="Sayadi A."/>
        </authorList>
    </citation>
    <scope>NUCLEOTIDE SEQUENCE [LARGE SCALE GENOMIC DNA]</scope>
</reference>
<accession>A0A653DGY5</accession>
<name>A0A653DGY5_CALMS</name>
<gene>
    <name evidence="2" type="ORF">CALMAC_LOCUS17466</name>
</gene>
<dbReference type="InterPro" id="IPR029058">
    <property type="entry name" value="AB_hydrolase_fold"/>
</dbReference>
<dbReference type="Gene3D" id="3.40.50.1820">
    <property type="entry name" value="alpha/beta hydrolase"/>
    <property type="match status" value="1"/>
</dbReference>
<keyword evidence="3" id="KW-1185">Reference proteome</keyword>
<protein>
    <submittedName>
        <fullName evidence="2">Uncharacterized protein</fullName>
    </submittedName>
</protein>
<keyword evidence="1" id="KW-0732">Signal</keyword>